<protein>
    <recommendedName>
        <fullName evidence="2">Tetrapyrrole biosynthesis uroporphyrinogen III synthase domain-containing protein</fullName>
    </recommendedName>
</protein>
<name>A0ABR4AJC5_9LECA</name>
<dbReference type="InterPro" id="IPR039793">
    <property type="entry name" value="UROS/Hem4"/>
</dbReference>
<comment type="caution">
    <text evidence="3">The sequence shown here is derived from an EMBL/GenBank/DDBJ whole genome shotgun (WGS) entry which is preliminary data.</text>
</comment>
<dbReference type="Gene3D" id="3.40.50.10090">
    <property type="match status" value="2"/>
</dbReference>
<organism evidence="3 4">
    <name type="scientific">Stereocaulon virgatum</name>
    <dbReference type="NCBI Taxonomy" id="373712"/>
    <lineage>
        <taxon>Eukaryota</taxon>
        <taxon>Fungi</taxon>
        <taxon>Dikarya</taxon>
        <taxon>Ascomycota</taxon>
        <taxon>Pezizomycotina</taxon>
        <taxon>Lecanoromycetes</taxon>
        <taxon>OSLEUM clade</taxon>
        <taxon>Lecanoromycetidae</taxon>
        <taxon>Lecanorales</taxon>
        <taxon>Lecanorineae</taxon>
        <taxon>Stereocaulaceae</taxon>
        <taxon>Stereocaulon</taxon>
    </lineage>
</organism>
<feature type="region of interest" description="Disordered" evidence="1">
    <location>
        <begin position="1"/>
        <end position="31"/>
    </location>
</feature>
<dbReference type="Proteomes" id="UP001590950">
    <property type="component" value="Unassembled WGS sequence"/>
</dbReference>
<dbReference type="CDD" id="cd06578">
    <property type="entry name" value="HemD"/>
    <property type="match status" value="1"/>
</dbReference>
<feature type="domain" description="Tetrapyrrole biosynthesis uroporphyrinogen III synthase" evidence="2">
    <location>
        <begin position="38"/>
        <end position="314"/>
    </location>
</feature>
<dbReference type="PANTHER" id="PTHR12390">
    <property type="entry name" value="UROPORPHYRINOGEN III SYNTHASE"/>
    <property type="match status" value="1"/>
</dbReference>
<dbReference type="Pfam" id="PF02602">
    <property type="entry name" value="HEM4"/>
    <property type="match status" value="1"/>
</dbReference>
<evidence type="ECO:0000256" key="1">
    <source>
        <dbReference type="SAM" id="MobiDB-lite"/>
    </source>
</evidence>
<proteinExistence type="predicted"/>
<evidence type="ECO:0000259" key="2">
    <source>
        <dbReference type="Pfam" id="PF02602"/>
    </source>
</evidence>
<dbReference type="EMBL" id="JBEFKJ010000007">
    <property type="protein sequence ID" value="KAL2045183.1"/>
    <property type="molecule type" value="Genomic_DNA"/>
</dbReference>
<dbReference type="InterPro" id="IPR003754">
    <property type="entry name" value="4pyrrol_synth_uPrphyn_synth"/>
</dbReference>
<reference evidence="3 4" key="1">
    <citation type="submission" date="2024-09" db="EMBL/GenBank/DDBJ databases">
        <title>Rethinking Asexuality: The Enigmatic Case of Functional Sexual Genes in Lepraria (Stereocaulaceae).</title>
        <authorList>
            <person name="Doellman M."/>
            <person name="Sun Y."/>
            <person name="Barcenas-Pena A."/>
            <person name="Lumbsch H.T."/>
            <person name="Grewe F."/>
        </authorList>
    </citation>
    <scope>NUCLEOTIDE SEQUENCE [LARGE SCALE GENOMIC DNA]</scope>
    <source>
        <strain evidence="3 4">Mercado 3170</strain>
    </source>
</reference>
<dbReference type="InterPro" id="IPR036108">
    <property type="entry name" value="4pyrrol_syn_uPrphyn_synt_sf"/>
</dbReference>
<dbReference type="SUPFAM" id="SSF69618">
    <property type="entry name" value="HemD-like"/>
    <property type="match status" value="1"/>
</dbReference>
<dbReference type="PANTHER" id="PTHR12390:SF0">
    <property type="entry name" value="UROPORPHYRINOGEN-III SYNTHASE"/>
    <property type="match status" value="1"/>
</dbReference>
<keyword evidence="4" id="KW-1185">Reference proteome</keyword>
<sequence length="328" mass="36048">MSTSPPSIPILLPKSPSPTPSTDPYTTHLTSTTTNTYTPHFVPVLTHTLLPDPLITLILAHLDSPSPTPQQKPFQYGALILTSQRAVAALASALQAPPIQKLKDRLAQLDVRLYTVGPATAAALRGVVESVMPRCKVLGGERAGSGEVLARLMLGVDGGKDEGRERYDVRSDEGDKGGLKPVLFLTGEKRRDVIPRMLMDPKLGVEERVQVDEMVVYETRELEEFDFCFAQVLRQTRIEGQGKEVRWVVVFSPMAGKGMLKALGWLDERSGKVREDLGGRRTFVACIGPTTKEYLHKEFGFEADVVAEKPSPQGIKNGLEKFMTDQVL</sequence>
<gene>
    <name evidence="3" type="ORF">N7G274_002265</name>
</gene>
<evidence type="ECO:0000313" key="3">
    <source>
        <dbReference type="EMBL" id="KAL2045183.1"/>
    </source>
</evidence>
<accession>A0ABR4AJC5</accession>
<feature type="compositionally biased region" description="Low complexity" evidence="1">
    <location>
        <begin position="22"/>
        <end position="31"/>
    </location>
</feature>
<feature type="compositionally biased region" description="Low complexity" evidence="1">
    <location>
        <begin position="1"/>
        <end position="14"/>
    </location>
</feature>
<evidence type="ECO:0000313" key="4">
    <source>
        <dbReference type="Proteomes" id="UP001590950"/>
    </source>
</evidence>